<dbReference type="InterPro" id="IPR023799">
    <property type="entry name" value="RbfA_dom_sf"/>
</dbReference>
<dbReference type="EMBL" id="HG934468">
    <property type="protein sequence ID" value="CDN32965.1"/>
    <property type="molecule type" value="Genomic_DNA"/>
</dbReference>
<dbReference type="Pfam" id="PF02033">
    <property type="entry name" value="RBFA"/>
    <property type="match status" value="1"/>
</dbReference>
<dbReference type="NCBIfam" id="TIGR00082">
    <property type="entry name" value="rbfA"/>
    <property type="match status" value="1"/>
</dbReference>
<reference evidence="3 4" key="1">
    <citation type="journal article" date="2015" name="Genome Announc.">
        <title>Complete Genome Sequence of the Novel Leech Symbiont Mucinivorans hirudinis M3T.</title>
        <authorList>
            <person name="Nelson M.C."/>
            <person name="Bomar L."/>
            <person name="Graf J."/>
        </authorList>
    </citation>
    <scope>NUCLEOTIDE SEQUENCE [LARGE SCALE GENOMIC DNA]</scope>
    <source>
        <strain evidence="4">M3</strain>
    </source>
</reference>
<dbReference type="GO" id="GO:0043024">
    <property type="term" value="F:ribosomal small subunit binding"/>
    <property type="evidence" value="ECO:0007669"/>
    <property type="project" value="TreeGrafter"/>
</dbReference>
<evidence type="ECO:0000256" key="1">
    <source>
        <dbReference type="ARBA" id="ARBA00022517"/>
    </source>
</evidence>
<evidence type="ECO:0000313" key="4">
    <source>
        <dbReference type="Proteomes" id="UP000027616"/>
    </source>
</evidence>
<keyword evidence="2" id="KW-0963">Cytoplasm</keyword>
<dbReference type="PANTHER" id="PTHR33515:SF1">
    <property type="entry name" value="RIBOSOME-BINDING FACTOR A, CHLOROPLASTIC-RELATED"/>
    <property type="match status" value="1"/>
</dbReference>
<comment type="subunit">
    <text evidence="2">Monomer. Binds 30S ribosomal subunits, but not 50S ribosomal subunits or 70S ribosomes.</text>
</comment>
<dbReference type="GO" id="GO:0005829">
    <property type="term" value="C:cytosol"/>
    <property type="evidence" value="ECO:0007669"/>
    <property type="project" value="TreeGrafter"/>
</dbReference>
<evidence type="ECO:0000313" key="3">
    <source>
        <dbReference type="EMBL" id="CDN32965.1"/>
    </source>
</evidence>
<dbReference type="InterPro" id="IPR000238">
    <property type="entry name" value="RbfA"/>
</dbReference>
<dbReference type="Gene3D" id="3.30.300.20">
    <property type="match status" value="1"/>
</dbReference>
<comment type="similarity">
    <text evidence="2">Belongs to the RbfA family.</text>
</comment>
<dbReference type="KEGG" id="rbc:BN938_2900"/>
<comment type="function">
    <text evidence="2">One of several proteins that assist in the late maturation steps of the functional core of the 30S ribosomal subunit. Associates with free 30S ribosomal subunits (but not with 30S subunits that are part of 70S ribosomes or polysomes). Required for efficient processing of 16S rRNA. May interact with the 5'-terminal helix region of 16S rRNA.</text>
</comment>
<dbReference type="AlphaFoldDB" id="A0A060RBH2"/>
<evidence type="ECO:0000256" key="2">
    <source>
        <dbReference type="HAMAP-Rule" id="MF_00003"/>
    </source>
</evidence>
<comment type="subcellular location">
    <subcellularLocation>
        <location evidence="2">Cytoplasm</location>
    </subcellularLocation>
</comment>
<gene>
    <name evidence="2" type="primary">rbfA</name>
    <name evidence="3" type="ORF">BN938_2900</name>
</gene>
<keyword evidence="1 2" id="KW-0690">Ribosome biogenesis</keyword>
<organism evidence="3 4">
    <name type="scientific">Mucinivorans hirudinis</name>
    <dbReference type="NCBI Taxonomy" id="1433126"/>
    <lineage>
        <taxon>Bacteria</taxon>
        <taxon>Pseudomonadati</taxon>
        <taxon>Bacteroidota</taxon>
        <taxon>Bacteroidia</taxon>
        <taxon>Bacteroidales</taxon>
        <taxon>Rikenellaceae</taxon>
        <taxon>Mucinivorans</taxon>
    </lineage>
</organism>
<accession>A0A060RBH2</accession>
<protein>
    <recommendedName>
        <fullName evidence="2">Ribosome-binding factor A</fullName>
    </recommendedName>
</protein>
<proteinExistence type="inferred from homology"/>
<dbReference type="Proteomes" id="UP000027616">
    <property type="component" value="Chromosome I"/>
</dbReference>
<dbReference type="InterPro" id="IPR015946">
    <property type="entry name" value="KH_dom-like_a/b"/>
</dbReference>
<dbReference type="eggNOG" id="COG0858">
    <property type="taxonomic scope" value="Bacteria"/>
</dbReference>
<dbReference type="STRING" id="1433126.BN938_2900"/>
<dbReference type="HAMAP" id="MF_00003">
    <property type="entry name" value="RbfA"/>
    <property type="match status" value="1"/>
</dbReference>
<dbReference type="SUPFAM" id="SSF89919">
    <property type="entry name" value="Ribosome-binding factor A, RbfA"/>
    <property type="match status" value="1"/>
</dbReference>
<keyword evidence="4" id="KW-1185">Reference proteome</keyword>
<sequence length="130" mass="14688">MQSTFITNIWASIFKKMEQQSTRQQKVASLIQKDFSALLTKEAAGLVHGSLVTVSAVTMSPDLSLARVYLSIFPFANAQATLKKLRTNVPFLRLELGKKVKNQLRIVPEIALFLDDSLERLEHLEKLMEN</sequence>
<dbReference type="GO" id="GO:0030490">
    <property type="term" value="P:maturation of SSU-rRNA"/>
    <property type="evidence" value="ECO:0007669"/>
    <property type="project" value="UniProtKB-UniRule"/>
</dbReference>
<dbReference type="PANTHER" id="PTHR33515">
    <property type="entry name" value="RIBOSOME-BINDING FACTOR A, CHLOROPLASTIC-RELATED"/>
    <property type="match status" value="1"/>
</dbReference>
<name>A0A060RBH2_9BACT</name>
<dbReference type="HOGENOM" id="CLU_089475_4_1_10"/>